<dbReference type="SMART" id="SM01393">
    <property type="entry name" value="Ribosomal_L32e"/>
    <property type="match status" value="1"/>
</dbReference>
<protein>
    <submittedName>
        <fullName evidence="5">Ribosomal protein L32e</fullName>
    </submittedName>
</protein>
<keyword evidence="3" id="KW-0687">Ribonucleoprotein</keyword>
<name>D2EG39_PARA4</name>
<sequence length="116" mass="12903">MEFTGHDAGKLKRLGSSWRKPTGTKNKTKVGKKGHNKMPSKGFMSPVSKRGKIAGKIPVRVFNTEELDKLNESDIVIIGKAVGALKRKLIYEKCKEKKIMVINYAGETEDAKKNSQ</sequence>
<dbReference type="SUPFAM" id="SSF52042">
    <property type="entry name" value="Ribosomal protein L32e"/>
    <property type="match status" value="1"/>
</dbReference>
<evidence type="ECO:0000256" key="3">
    <source>
        <dbReference type="ARBA" id="ARBA00023274"/>
    </source>
</evidence>
<dbReference type="PANTHER" id="PTHR23413:SF1">
    <property type="entry name" value="RIBOSOMAL PROTEIN L32"/>
    <property type="match status" value="1"/>
</dbReference>
<feature type="region of interest" description="Disordered" evidence="4">
    <location>
        <begin position="1"/>
        <end position="49"/>
    </location>
</feature>
<dbReference type="GO" id="GO:0022625">
    <property type="term" value="C:cytosolic large ribosomal subunit"/>
    <property type="evidence" value="ECO:0007669"/>
    <property type="project" value="TreeGrafter"/>
</dbReference>
<evidence type="ECO:0000256" key="4">
    <source>
        <dbReference type="SAM" id="MobiDB-lite"/>
    </source>
</evidence>
<dbReference type="EMBL" id="GG730058">
    <property type="protein sequence ID" value="EEZ92673.1"/>
    <property type="molecule type" value="Genomic_DNA"/>
</dbReference>
<evidence type="ECO:0000256" key="2">
    <source>
        <dbReference type="ARBA" id="ARBA00022980"/>
    </source>
</evidence>
<dbReference type="Proteomes" id="UP000009375">
    <property type="component" value="Unassembled WGS sequence"/>
</dbReference>
<dbReference type="PANTHER" id="PTHR23413">
    <property type="entry name" value="60S RIBOSOMAL PROTEIN L32 AND DNA-DIRECTED RNA POLYMERASE II, SUBUNIT N"/>
    <property type="match status" value="1"/>
</dbReference>
<feature type="compositionally biased region" description="Basic and acidic residues" evidence="4">
    <location>
        <begin position="1"/>
        <end position="10"/>
    </location>
</feature>
<dbReference type="Pfam" id="PF01655">
    <property type="entry name" value="Ribosomal_L32e"/>
    <property type="match status" value="1"/>
</dbReference>
<reference evidence="5 6" key="1">
    <citation type="journal article" date="2010" name="Proc. Natl. Acad. Sci. U.S.A.">
        <title>Enigmatic, ultrasmall, uncultivated Archaea.</title>
        <authorList>
            <person name="Baker B.J."/>
            <person name="Comolli L.R."/>
            <person name="Dick G.J."/>
            <person name="Hauser L.J."/>
            <person name="Hyatt D."/>
            <person name="Dill B.D."/>
            <person name="Land M.L."/>
            <person name="Verberkmoes N.C."/>
            <person name="Hettich R.L."/>
            <person name="Banfield J.F."/>
        </authorList>
    </citation>
    <scope>NUCLEOTIDE SEQUENCE [LARGE SCALE GENOMIC DNA]</scope>
</reference>
<dbReference type="InterPro" id="IPR001515">
    <property type="entry name" value="Ribosomal_eL32"/>
</dbReference>
<accession>D2EG39</accession>
<proteinExistence type="inferred from homology"/>
<keyword evidence="2 5" id="KW-0689">Ribosomal protein</keyword>
<feature type="compositionally biased region" description="Basic residues" evidence="4">
    <location>
        <begin position="26"/>
        <end position="38"/>
    </location>
</feature>
<organism evidence="5 6">
    <name type="scientific">Candidatus Parvarchaeum acidiphilum ARMAN-4</name>
    <dbReference type="NCBI Taxonomy" id="662760"/>
    <lineage>
        <taxon>Archaea</taxon>
        <taxon>Candidatus Parvarchaeota</taxon>
        <taxon>Candidatus Parvarchaeum</taxon>
    </lineage>
</organism>
<evidence type="ECO:0000313" key="6">
    <source>
        <dbReference type="Proteomes" id="UP000009375"/>
    </source>
</evidence>
<dbReference type="InterPro" id="IPR036351">
    <property type="entry name" value="Ribosomal_eL32_sf"/>
</dbReference>
<dbReference type="GO" id="GO:0006412">
    <property type="term" value="P:translation"/>
    <property type="evidence" value="ECO:0007669"/>
    <property type="project" value="InterPro"/>
</dbReference>
<evidence type="ECO:0000313" key="5">
    <source>
        <dbReference type="EMBL" id="EEZ92673.1"/>
    </source>
</evidence>
<dbReference type="AlphaFoldDB" id="D2EG39"/>
<evidence type="ECO:0000256" key="1">
    <source>
        <dbReference type="ARBA" id="ARBA00008431"/>
    </source>
</evidence>
<dbReference type="GO" id="GO:0003735">
    <property type="term" value="F:structural constituent of ribosome"/>
    <property type="evidence" value="ECO:0007669"/>
    <property type="project" value="InterPro"/>
</dbReference>
<gene>
    <name evidence="5" type="ORF">BJBARM4_0723</name>
</gene>
<comment type="similarity">
    <text evidence="1">Belongs to the eukaryotic ribosomal protein eL32 family.</text>
</comment>